<dbReference type="AlphaFoldDB" id="A0ABD3R933"/>
<reference evidence="1 2" key="1">
    <citation type="submission" date="2024-10" db="EMBL/GenBank/DDBJ databases">
        <title>Updated reference genomes for cyclostephanoid diatoms.</title>
        <authorList>
            <person name="Roberts W.R."/>
            <person name="Alverson A.J."/>
        </authorList>
    </citation>
    <scope>NUCLEOTIDE SEQUENCE [LARGE SCALE GENOMIC DNA]</scope>
    <source>
        <strain evidence="1 2">AJA228-03</strain>
    </source>
</reference>
<dbReference type="Gene3D" id="2.130.10.30">
    <property type="entry name" value="Regulator of chromosome condensation 1/beta-lactamase-inhibitor protein II"/>
    <property type="match status" value="1"/>
</dbReference>
<protein>
    <submittedName>
        <fullName evidence="1">Uncharacterized protein</fullName>
    </submittedName>
</protein>
<sequence length="124" mass="13365">MTVGDPSRRWIRDVALGGDYTVILSSNRRDVVAFGRGFEGQLGQSSRPFVSSPAKSKVLSSSAAKKSAVCAYRNCSMTLDDSGEVMSTAGKCSLELRGMKKALELCRKRAQETGLIERGGEQSQ</sequence>
<accession>A0ABD3R933</accession>
<dbReference type="EMBL" id="JALLPB020000527">
    <property type="protein sequence ID" value="KAL3808246.1"/>
    <property type="molecule type" value="Genomic_DNA"/>
</dbReference>
<evidence type="ECO:0000313" key="2">
    <source>
        <dbReference type="Proteomes" id="UP001530377"/>
    </source>
</evidence>
<dbReference type="InterPro" id="IPR009091">
    <property type="entry name" value="RCC1/BLIP-II"/>
</dbReference>
<keyword evidence="2" id="KW-1185">Reference proteome</keyword>
<proteinExistence type="predicted"/>
<dbReference type="Proteomes" id="UP001530377">
    <property type="component" value="Unassembled WGS sequence"/>
</dbReference>
<comment type="caution">
    <text evidence="1">The sequence shown here is derived from an EMBL/GenBank/DDBJ whole genome shotgun (WGS) entry which is preliminary data.</text>
</comment>
<gene>
    <name evidence="1" type="ORF">ACHAXA_006522</name>
</gene>
<name>A0ABD3R933_9STRA</name>
<organism evidence="1 2">
    <name type="scientific">Cyclostephanos tholiformis</name>
    <dbReference type="NCBI Taxonomy" id="382380"/>
    <lineage>
        <taxon>Eukaryota</taxon>
        <taxon>Sar</taxon>
        <taxon>Stramenopiles</taxon>
        <taxon>Ochrophyta</taxon>
        <taxon>Bacillariophyta</taxon>
        <taxon>Coscinodiscophyceae</taxon>
        <taxon>Thalassiosirophycidae</taxon>
        <taxon>Stephanodiscales</taxon>
        <taxon>Stephanodiscaceae</taxon>
        <taxon>Cyclostephanos</taxon>
    </lineage>
</organism>
<dbReference type="SUPFAM" id="SSF50985">
    <property type="entry name" value="RCC1/BLIP-II"/>
    <property type="match status" value="1"/>
</dbReference>
<evidence type="ECO:0000313" key="1">
    <source>
        <dbReference type="EMBL" id="KAL3808246.1"/>
    </source>
</evidence>